<dbReference type="InterPro" id="IPR035985">
    <property type="entry name" value="Ubiquitin-activating_enz"/>
</dbReference>
<protein>
    <submittedName>
        <fullName evidence="2">Thiamine biosynthesis protein ThiF</fullName>
    </submittedName>
</protein>
<dbReference type="GO" id="GO:0016491">
    <property type="term" value="F:oxidoreductase activity"/>
    <property type="evidence" value="ECO:0007669"/>
    <property type="project" value="InterPro"/>
</dbReference>
<reference evidence="2 3" key="1">
    <citation type="submission" date="2019-11" db="EMBL/GenBank/DDBJ databases">
        <title>Caenimonas koreensis gen. nov., sp. nov., isolated from activated sludge.</title>
        <authorList>
            <person name="Seung H.R."/>
        </authorList>
    </citation>
    <scope>NUCLEOTIDE SEQUENCE [LARGE SCALE GENOMIC DNA]</scope>
    <source>
        <strain evidence="2 3">EMB320</strain>
    </source>
</reference>
<proteinExistence type="predicted"/>
<dbReference type="Pfam" id="PF00899">
    <property type="entry name" value="ThiF"/>
    <property type="match status" value="1"/>
</dbReference>
<evidence type="ECO:0000313" key="2">
    <source>
        <dbReference type="EMBL" id="MRD48647.1"/>
    </source>
</evidence>
<dbReference type="Gene3D" id="3.40.109.10">
    <property type="entry name" value="NADH Oxidase"/>
    <property type="match status" value="2"/>
</dbReference>
<dbReference type="SUPFAM" id="SSF69572">
    <property type="entry name" value="Activating enzymes of the ubiquitin-like proteins"/>
    <property type="match status" value="1"/>
</dbReference>
<dbReference type="EMBL" id="WJBU01000014">
    <property type="protein sequence ID" value="MRD48647.1"/>
    <property type="molecule type" value="Genomic_DNA"/>
</dbReference>
<dbReference type="AlphaFoldDB" id="A0A844BB21"/>
<dbReference type="SUPFAM" id="SSF55469">
    <property type="entry name" value="FMN-dependent nitroreductase-like"/>
    <property type="match status" value="1"/>
</dbReference>
<comment type="caution">
    <text evidence="2">The sequence shown here is derived from an EMBL/GenBank/DDBJ whole genome shotgun (WGS) entry which is preliminary data.</text>
</comment>
<accession>A0A844BB21</accession>
<organism evidence="2 3">
    <name type="scientific">Caenimonas koreensis DSM 17982</name>
    <dbReference type="NCBI Taxonomy" id="1121255"/>
    <lineage>
        <taxon>Bacteria</taxon>
        <taxon>Pseudomonadati</taxon>
        <taxon>Pseudomonadota</taxon>
        <taxon>Betaproteobacteria</taxon>
        <taxon>Burkholderiales</taxon>
        <taxon>Comamonadaceae</taxon>
        <taxon>Caenimonas</taxon>
    </lineage>
</organism>
<feature type="domain" description="THIF-type NAD/FAD binding fold" evidence="1">
    <location>
        <begin position="25"/>
        <end position="273"/>
    </location>
</feature>
<name>A0A844BB21_9BURK</name>
<dbReference type="PANTHER" id="PTHR43267">
    <property type="entry name" value="TRNA THREONYLCARBAMOYLADENOSINE DEHYDRATASE"/>
    <property type="match status" value="1"/>
</dbReference>
<dbReference type="GO" id="GO:0008641">
    <property type="term" value="F:ubiquitin-like modifier activating enzyme activity"/>
    <property type="evidence" value="ECO:0007669"/>
    <property type="project" value="InterPro"/>
</dbReference>
<evidence type="ECO:0000313" key="3">
    <source>
        <dbReference type="Proteomes" id="UP000487350"/>
    </source>
</evidence>
<dbReference type="GO" id="GO:0061503">
    <property type="term" value="F:tRNA threonylcarbamoyladenosine dehydratase"/>
    <property type="evidence" value="ECO:0007669"/>
    <property type="project" value="TreeGrafter"/>
</dbReference>
<sequence>MSRNPPVEALAVSRATGFDYDEAFSRNLGWVTEWEQQMLRSKRVAIAGMGGVGGAHLLALTRLGIGKFHVADMDVFDTVNTNRQAGASTSSQGRPKVEVMADMALDINPTAQIRRFEQGVTQENIDEFLDGVDLFVDGFDFFVLDMRARVFARCAELGIPAVTAAPIGMGAAYLVFMPGGMTFEQYFGLNGRPIEQQYVNFLVGLAPKGLHRTYLADRSRVDLVGKRTPSTGMACQMCAGVIGVEVLRILLGRGGVHAAPWYHQFDAYRGAWVKGKLRGGARNPLQRLRQMIGLSAMRALPREAVRGSSDRAVSTHSEIEAILALARWAPSGDNSQPWRFRIESDDRVTVLIESEVGNIYEYNNGQAVVLGAGFLLESLRIAASAFGRGMTWSCTRAQTGGAGPLQLELDVHLPQDASVRADPLLGFLKVRSVDRTPYRRDALNERHKAALEQALGPELKLTFFESWQGRWAVARLGARATDIRLRAPEAYEVHRRVIDWERRFSLYGMPSTAIGVNKVTATIMRWAMASWSRVDFMNRFGGGTGLAQLELDMVPGLSCAGHFTIGRRSGATTTPSIEELLRAGERIQRFWLTATSLGLAMQPSVAPLAFATYGRAGTPFTRSRSLIGKAARLGERVQEVTGAPVETLVFMGRLGRPRSTLCESRSHRLALNDLIVGRAEGGAQA</sequence>
<dbReference type="InterPro" id="IPR000594">
    <property type="entry name" value="ThiF_NAD_FAD-bd"/>
</dbReference>
<evidence type="ECO:0000259" key="1">
    <source>
        <dbReference type="Pfam" id="PF00899"/>
    </source>
</evidence>
<dbReference type="OrthoDB" id="9802510at2"/>
<dbReference type="Gene3D" id="3.40.50.720">
    <property type="entry name" value="NAD(P)-binding Rossmann-like Domain"/>
    <property type="match status" value="1"/>
</dbReference>
<dbReference type="RefSeq" id="WP_153585959.1">
    <property type="nucleotide sequence ID" value="NZ_WJBU01000014.1"/>
</dbReference>
<dbReference type="PANTHER" id="PTHR43267:SF1">
    <property type="entry name" value="TRNA THREONYLCARBAMOYLADENOSINE DEHYDRATASE"/>
    <property type="match status" value="1"/>
</dbReference>
<dbReference type="NCBIfam" id="NF006077">
    <property type="entry name" value="PRK08223.1"/>
    <property type="match status" value="1"/>
</dbReference>
<gene>
    <name evidence="2" type="ORF">GHT07_15265</name>
</gene>
<dbReference type="GO" id="GO:0061504">
    <property type="term" value="P:cyclic threonylcarbamoyladenosine biosynthetic process"/>
    <property type="evidence" value="ECO:0007669"/>
    <property type="project" value="TreeGrafter"/>
</dbReference>
<dbReference type="Proteomes" id="UP000487350">
    <property type="component" value="Unassembled WGS sequence"/>
</dbReference>
<keyword evidence="3" id="KW-1185">Reference proteome</keyword>
<dbReference type="CDD" id="cd01483">
    <property type="entry name" value="E1_enzyme_family"/>
    <property type="match status" value="1"/>
</dbReference>
<dbReference type="InterPro" id="IPR000415">
    <property type="entry name" value="Nitroreductase-like"/>
</dbReference>
<dbReference type="InterPro" id="IPR045886">
    <property type="entry name" value="ThiF/MoeB/HesA"/>
</dbReference>